<dbReference type="EMBL" id="CAJVPP010012251">
    <property type="protein sequence ID" value="CAG8717061.1"/>
    <property type="molecule type" value="Genomic_DNA"/>
</dbReference>
<feature type="region of interest" description="Disordered" evidence="1">
    <location>
        <begin position="1"/>
        <end position="24"/>
    </location>
</feature>
<reference evidence="2" key="1">
    <citation type="submission" date="2021-06" db="EMBL/GenBank/DDBJ databases">
        <authorList>
            <person name="Kallberg Y."/>
            <person name="Tangrot J."/>
            <person name="Rosling A."/>
        </authorList>
    </citation>
    <scope>NUCLEOTIDE SEQUENCE</scope>
    <source>
        <strain evidence="2">87-6 pot B 2015</strain>
    </source>
</reference>
<feature type="compositionally biased region" description="Basic and acidic residues" evidence="1">
    <location>
        <begin position="11"/>
        <end position="20"/>
    </location>
</feature>
<keyword evidence="3" id="KW-1185">Reference proteome</keyword>
<evidence type="ECO:0000313" key="2">
    <source>
        <dbReference type="EMBL" id="CAG8717061.1"/>
    </source>
</evidence>
<evidence type="ECO:0000313" key="3">
    <source>
        <dbReference type="Proteomes" id="UP000789375"/>
    </source>
</evidence>
<organism evidence="2 3">
    <name type="scientific">Funneliformis mosseae</name>
    <name type="common">Endomycorrhizal fungus</name>
    <name type="synonym">Glomus mosseae</name>
    <dbReference type="NCBI Taxonomy" id="27381"/>
    <lineage>
        <taxon>Eukaryota</taxon>
        <taxon>Fungi</taxon>
        <taxon>Fungi incertae sedis</taxon>
        <taxon>Mucoromycota</taxon>
        <taxon>Glomeromycotina</taxon>
        <taxon>Glomeromycetes</taxon>
        <taxon>Glomerales</taxon>
        <taxon>Glomeraceae</taxon>
        <taxon>Funneliformis</taxon>
    </lineage>
</organism>
<feature type="compositionally biased region" description="Acidic residues" evidence="1">
    <location>
        <begin position="1"/>
        <end position="10"/>
    </location>
</feature>
<proteinExistence type="predicted"/>
<protein>
    <submittedName>
        <fullName evidence="2">5298_t:CDS:1</fullName>
    </submittedName>
</protein>
<feature type="non-terminal residue" evidence="2">
    <location>
        <position position="355"/>
    </location>
</feature>
<evidence type="ECO:0000256" key="1">
    <source>
        <dbReference type="SAM" id="MobiDB-lite"/>
    </source>
</evidence>
<accession>A0A9N9NAG1</accession>
<comment type="caution">
    <text evidence="2">The sequence shown here is derived from an EMBL/GenBank/DDBJ whole genome shotgun (WGS) entry which is preliminary data.</text>
</comment>
<dbReference type="Proteomes" id="UP000789375">
    <property type="component" value="Unassembled WGS sequence"/>
</dbReference>
<sequence length="355" mass="41225">SSDNQDTDEESIGREYDSNKKHNHYTGHTGPYFPNFTTFLIFLWITKHQIGFKAYKDFANIIKHSEFNSDDVPYSLATIKKYRDGLLLLPFKGHKVTLNNRNMPSTSKPTRNALNFSLKDILHRVLANLLLRENMYFGLGVYCENKHELWHGDLWHKSPLFGNIEHILEFNSLPLMLKSQQRRIASHKGYLWMTDETLIINPAKIKSKVDIWLIDVNKPNNYQYVISKIVYCVNTRWTTSPFCTAYHTIGSLYLQIGNMKQTLCQKLKNHFLFGFILFTATSDKVTSGLGVITRDLPEGNEQAGVKNHNAHHGCRNCMIHHRELDNVSFDTARHSRYHHKTILQFSTIRRVQTQA</sequence>
<name>A0A9N9NAG1_FUNMO</name>
<dbReference type="AlphaFoldDB" id="A0A9N9NAG1"/>
<gene>
    <name evidence="2" type="ORF">FMOSSE_LOCUS14710</name>
</gene>